<dbReference type="Gene3D" id="3.40.50.11720">
    <property type="entry name" value="3-Deoxy-D-manno-octulosonic-acid transferase, N-terminal domain"/>
    <property type="match status" value="1"/>
</dbReference>
<dbReference type="GO" id="GO:0009245">
    <property type="term" value="P:lipid A biosynthetic process"/>
    <property type="evidence" value="ECO:0007669"/>
    <property type="project" value="TreeGrafter"/>
</dbReference>
<feature type="site" description="Transition state stabilizer" evidence="9">
    <location>
        <position position="209"/>
    </location>
</feature>
<comment type="similarity">
    <text evidence="10">Belongs to the glycosyltransferase group 1 family.</text>
</comment>
<comment type="function">
    <text evidence="1 10">Involved in lipopolysaccharide (LPS) biosynthesis. Catalyzes the transfer of 3-deoxy-D-manno-octulosonate (Kdo) residue(s) from CMP-Kdo to lipid IV(A), the tetraacyldisaccharide-1,4'-bisphosphate precursor of lipid A.</text>
</comment>
<evidence type="ECO:0000256" key="8">
    <source>
        <dbReference type="PIRSR" id="PIRSR639901-1"/>
    </source>
</evidence>
<dbReference type="PANTHER" id="PTHR42755">
    <property type="entry name" value="3-DEOXY-MANNO-OCTULOSONATE CYTIDYLYLTRANSFERASE"/>
    <property type="match status" value="1"/>
</dbReference>
<dbReference type="InterPro" id="IPR007507">
    <property type="entry name" value="Glycos_transf_N"/>
</dbReference>
<protein>
    <recommendedName>
        <fullName evidence="4 10">3-deoxy-D-manno-octulosonic acid transferase</fullName>
        <shortName evidence="10">Kdo transferase</shortName>
        <ecNumber evidence="3 10">2.4.99.12</ecNumber>
    </recommendedName>
    <alternativeName>
        <fullName evidence="6 10">Lipid IV(A) 3-deoxy-D-manno-octulosonic acid transferase</fullName>
    </alternativeName>
</protein>
<dbReference type="InterPro" id="IPR038107">
    <property type="entry name" value="Glycos_transf_N_sf"/>
</dbReference>
<dbReference type="EMBL" id="PZKE01000008">
    <property type="protein sequence ID" value="PTE14323.1"/>
    <property type="molecule type" value="Genomic_DNA"/>
</dbReference>
<dbReference type="RefSeq" id="WP_107673394.1">
    <property type="nucleotide sequence ID" value="NZ_PZKE01000008.1"/>
</dbReference>
<evidence type="ECO:0000256" key="2">
    <source>
        <dbReference type="ARBA" id="ARBA00004713"/>
    </source>
</evidence>
<keyword evidence="5 10" id="KW-0808">Transferase</keyword>
<dbReference type="Gene3D" id="3.40.50.2000">
    <property type="entry name" value="Glycogen Phosphorylase B"/>
    <property type="match status" value="1"/>
</dbReference>
<evidence type="ECO:0000256" key="9">
    <source>
        <dbReference type="PIRSR" id="PIRSR639901-2"/>
    </source>
</evidence>
<reference evidence="12 13" key="1">
    <citation type="submission" date="2018-03" db="EMBL/GenBank/DDBJ databases">
        <title>Rhodobacter blasticus.</title>
        <authorList>
            <person name="Meyer T.E."/>
            <person name="Miller S."/>
            <person name="Lodha T."/>
            <person name="Gandham S."/>
            <person name="Chintalapati S."/>
            <person name="Chintalapati V.R."/>
        </authorList>
    </citation>
    <scope>NUCLEOTIDE SEQUENCE [LARGE SCALE GENOMIC DNA]</scope>
    <source>
        <strain evidence="12 13">DSM 2131</strain>
    </source>
</reference>
<evidence type="ECO:0000313" key="13">
    <source>
        <dbReference type="Proteomes" id="UP000241362"/>
    </source>
</evidence>
<feature type="site" description="Transition state stabilizer" evidence="9">
    <location>
        <position position="133"/>
    </location>
</feature>
<dbReference type="Pfam" id="PF04413">
    <property type="entry name" value="Glycos_transf_N"/>
    <property type="match status" value="1"/>
</dbReference>
<dbReference type="UniPathway" id="UPA00958"/>
<keyword evidence="10" id="KW-0472">Membrane</keyword>
<evidence type="ECO:0000259" key="11">
    <source>
        <dbReference type="Pfam" id="PF04413"/>
    </source>
</evidence>
<evidence type="ECO:0000256" key="5">
    <source>
        <dbReference type="ARBA" id="ARBA00022679"/>
    </source>
</evidence>
<dbReference type="GO" id="GO:0009244">
    <property type="term" value="P:lipopolysaccharide core region biosynthetic process"/>
    <property type="evidence" value="ECO:0007669"/>
    <property type="project" value="UniProtKB-UniRule"/>
</dbReference>
<gene>
    <name evidence="12" type="ORF">C5F44_10020</name>
</gene>
<keyword evidence="10" id="KW-1003">Cell membrane</keyword>
<organism evidence="12 13">
    <name type="scientific">Fuscovulum blasticum DSM 2131</name>
    <dbReference type="NCBI Taxonomy" id="1188250"/>
    <lineage>
        <taxon>Bacteria</taxon>
        <taxon>Pseudomonadati</taxon>
        <taxon>Pseudomonadota</taxon>
        <taxon>Alphaproteobacteria</taxon>
        <taxon>Rhodobacterales</taxon>
        <taxon>Paracoccaceae</taxon>
        <taxon>Pseudogemmobacter</taxon>
    </lineage>
</organism>
<dbReference type="Proteomes" id="UP000241362">
    <property type="component" value="Unassembled WGS sequence"/>
</dbReference>
<evidence type="ECO:0000256" key="3">
    <source>
        <dbReference type="ARBA" id="ARBA00012621"/>
    </source>
</evidence>
<dbReference type="PANTHER" id="PTHR42755:SF1">
    <property type="entry name" value="3-DEOXY-D-MANNO-OCTULOSONIC ACID TRANSFERASE, MITOCHONDRIAL-RELATED"/>
    <property type="match status" value="1"/>
</dbReference>
<dbReference type="GO" id="GO:0005886">
    <property type="term" value="C:plasma membrane"/>
    <property type="evidence" value="ECO:0007669"/>
    <property type="project" value="UniProtKB-SubCell"/>
</dbReference>
<evidence type="ECO:0000256" key="6">
    <source>
        <dbReference type="ARBA" id="ARBA00031445"/>
    </source>
</evidence>
<comment type="subcellular location">
    <subcellularLocation>
        <location evidence="10">Cell membrane</location>
    </subcellularLocation>
</comment>
<accession>A0A2T4J8Y9</accession>
<keyword evidence="13" id="KW-1185">Reference proteome</keyword>
<name>A0A2T4J8Y9_FUSBL</name>
<feature type="active site" description="Proton acceptor" evidence="8">
    <location>
        <position position="63"/>
    </location>
</feature>
<dbReference type="EC" id="2.4.99.12" evidence="3 10"/>
<dbReference type="GO" id="GO:0043842">
    <property type="term" value="F:Kdo transferase activity"/>
    <property type="evidence" value="ECO:0007669"/>
    <property type="project" value="UniProtKB-EC"/>
</dbReference>
<dbReference type="AlphaFoldDB" id="A0A2T4J8Y9"/>
<evidence type="ECO:0000256" key="7">
    <source>
        <dbReference type="ARBA" id="ARBA00049183"/>
    </source>
</evidence>
<evidence type="ECO:0000313" key="12">
    <source>
        <dbReference type="EMBL" id="PTE14323.1"/>
    </source>
</evidence>
<comment type="pathway">
    <text evidence="2 10">Bacterial outer membrane biogenesis; LPS core biosynthesis.</text>
</comment>
<dbReference type="InterPro" id="IPR039901">
    <property type="entry name" value="Kdotransferase"/>
</dbReference>
<comment type="caution">
    <text evidence="12">The sequence shown here is derived from an EMBL/GenBank/DDBJ whole genome shotgun (WGS) entry which is preliminary data.</text>
</comment>
<evidence type="ECO:0000256" key="10">
    <source>
        <dbReference type="RuleBase" id="RU365103"/>
    </source>
</evidence>
<keyword evidence="10" id="KW-0448">Lipopolysaccharide biosynthesis</keyword>
<comment type="catalytic activity">
    <reaction evidence="7 10">
        <text>lipid IVA (E. coli) + CMP-3-deoxy-beta-D-manno-octulosonate = alpha-Kdo-(2-&gt;6)-lipid IVA (E. coli) + CMP + H(+)</text>
        <dbReference type="Rhea" id="RHEA:28066"/>
        <dbReference type="ChEBI" id="CHEBI:15378"/>
        <dbReference type="ChEBI" id="CHEBI:58603"/>
        <dbReference type="ChEBI" id="CHEBI:60364"/>
        <dbReference type="ChEBI" id="CHEBI:60377"/>
        <dbReference type="ChEBI" id="CHEBI:85987"/>
        <dbReference type="EC" id="2.4.99.12"/>
    </reaction>
</comment>
<proteinExistence type="inferred from homology"/>
<feature type="domain" description="3-deoxy-D-manno-octulosonic-acid transferase N-terminal" evidence="11">
    <location>
        <begin position="36"/>
        <end position="210"/>
    </location>
</feature>
<sequence length="407" mass="42468">MHWQLAAYLAATRAIPLLAPAVLRRRLARGKEDPARWTEKLGRPSAPRPAGRLVWLHAVGLGEVLALRGLIAALAGQAPDFSFLVTSGTRASAEVLAANLPPRTTHQFLPLDAPGYLARFLAHWRPDLSIWAEQELWPGAVVAAHRAGVPLALVNARMNADSFARRSRGRGLYADLLARFRLIAAQDDATARHLRALGAGEVRVTGSLKAAAPPLAADPARLASLETALAGRALWLLASSHPEDEAAALATAPDDRLLVIVPRYPDRGAGIEAAVRATGRSVTRAGAGQAPGPAQVHIADAFGELGLWYRLAPLALVGGSFGPVQGHNPWEAAALDCAILHGPATANFAADYAQLDGAGAARAVTAATLPAALSADPAPFAARARALSDAARTSLAPLARDLAGLLR</sequence>
<evidence type="ECO:0000256" key="1">
    <source>
        <dbReference type="ARBA" id="ARBA00003394"/>
    </source>
</evidence>
<evidence type="ECO:0000256" key="4">
    <source>
        <dbReference type="ARBA" id="ARBA00019077"/>
    </source>
</evidence>